<dbReference type="HAMAP" id="MF_01473">
    <property type="entry name" value="GtfB"/>
    <property type="match status" value="1"/>
</dbReference>
<comment type="subcellular location">
    <subcellularLocation>
        <location evidence="4">Cell membrane</location>
        <topology evidence="4">Peripheral membrane protein</topology>
    </subcellularLocation>
</comment>
<dbReference type="Proteomes" id="UP000188946">
    <property type="component" value="Unassembled WGS sequence"/>
</dbReference>
<name>A0AB36JNC5_9STRE</name>
<dbReference type="EMBL" id="MSPT01000005">
    <property type="protein sequence ID" value="ONK28363.1"/>
    <property type="molecule type" value="Genomic_DNA"/>
</dbReference>
<dbReference type="NCBIfam" id="TIGR02919">
    <property type="entry name" value="accessory Sec system glycosylation chaperone GtfB"/>
    <property type="match status" value="1"/>
</dbReference>
<organism evidence="5 7">
    <name type="scientific">Streptococcus azizii</name>
    <dbReference type="NCBI Taxonomy" id="1579424"/>
    <lineage>
        <taxon>Bacteria</taxon>
        <taxon>Bacillati</taxon>
        <taxon>Bacillota</taxon>
        <taxon>Bacilli</taxon>
        <taxon>Lactobacillales</taxon>
        <taxon>Streptococcaceae</taxon>
        <taxon>Streptococcus</taxon>
    </lineage>
</organism>
<sequence>MLALFDWLSPTTRDLYYSLRTAGFTGLGVVVHDDGCLPAGITSPYSYFCGMEEGDTPPRYFNQVVVPDFWQITGNNVQGEIWNFNEKKATIYYHEPKHLRLVKDVDWLTTNQKVYRTDHYNQFGWLYAKSYLNEEGQVIYKKYYRQSGQEVIVEHLQTGFIFLYWKGKTYTFDGKSGFLRFYFKEAGLDTSAIWYNSLSTPFVVSYYLEEEGEDVLFWQEKIGDQVPGNMQLILSGAAKRTKKIVVQDKESYEKLLQLLSPEEQQTISYLGYIYPQCSENGNGKEILILTNSDQLEGLATLVSQLEDFQFHIAALTEMSPTLTAYGDLPHVTLYPNVAPQQVEQLLQRCDLYFDINHGNEILSAVRQAFEYNLLIAAFDNTLHNPNFVLSEAIFSPEEPERLAAWLRSQSDIREVVKQQRKESGQESVEGYQGLIKIRGR</sequence>
<keyword evidence="2 4" id="KW-1003">Cell membrane</keyword>
<evidence type="ECO:0000313" key="6">
    <source>
        <dbReference type="EMBL" id="ONK30186.1"/>
    </source>
</evidence>
<evidence type="ECO:0000256" key="4">
    <source>
        <dbReference type="HAMAP-Rule" id="MF_01473"/>
    </source>
</evidence>
<dbReference type="AlphaFoldDB" id="A0AB36JNC5"/>
<evidence type="ECO:0000313" key="8">
    <source>
        <dbReference type="Proteomes" id="UP000188946"/>
    </source>
</evidence>
<dbReference type="InterPro" id="IPR014268">
    <property type="entry name" value="GtfB"/>
</dbReference>
<comment type="caution">
    <text evidence="5">The sequence shown here is derived from an EMBL/GenBank/DDBJ whole genome shotgun (WGS) entry which is preliminary data.</text>
</comment>
<dbReference type="GO" id="GO:0017122">
    <property type="term" value="C:protein N-acetylglucosaminyltransferase complex"/>
    <property type="evidence" value="ECO:0007669"/>
    <property type="project" value="UniProtKB-UniRule"/>
</dbReference>
<evidence type="ECO:0000256" key="1">
    <source>
        <dbReference type="ARBA" id="ARBA00004922"/>
    </source>
</evidence>
<keyword evidence="8" id="KW-1185">Reference proteome</keyword>
<dbReference type="EMBL" id="MSPR01000005">
    <property type="protein sequence ID" value="ONK30186.1"/>
    <property type="molecule type" value="Genomic_DNA"/>
</dbReference>
<proteinExistence type="inferred from homology"/>
<protein>
    <recommendedName>
        <fullName evidence="4">UDP-N-acetylglucosamine--peptide N-acetylglucosaminyltransferase stabilizing protein GtfB</fullName>
    </recommendedName>
    <alternativeName>
        <fullName evidence="4">Glycosyltransferase stabilizing protein GtfB</fullName>
    </alternativeName>
</protein>
<evidence type="ECO:0000313" key="5">
    <source>
        <dbReference type="EMBL" id="ONK28363.1"/>
    </source>
</evidence>
<comment type="pathway">
    <text evidence="1 4">Protein modification; protein glycosylation.</text>
</comment>
<dbReference type="RefSeq" id="WP_076995754.1">
    <property type="nucleotide sequence ID" value="NZ_MSPR01000005.1"/>
</dbReference>
<evidence type="ECO:0000313" key="7">
    <source>
        <dbReference type="Proteomes" id="UP000188600"/>
    </source>
</evidence>
<evidence type="ECO:0000256" key="3">
    <source>
        <dbReference type="ARBA" id="ARBA00023136"/>
    </source>
</evidence>
<accession>A0AB36JNC5</accession>
<reference evidence="7 8" key="1">
    <citation type="submission" date="2016-12" db="EMBL/GenBank/DDBJ databases">
        <authorList>
            <person name="Gulvik C.A."/>
        </authorList>
    </citation>
    <scope>NUCLEOTIDE SEQUENCE [LARGE SCALE GENOMIC DNA]</scope>
    <source>
        <strain evidence="6 8">12-5202</strain>
        <strain evidence="5 7">12-5291</strain>
    </source>
</reference>
<comment type="subunit">
    <text evidence="4">Forms a heterotetramer with 2 subunits each of GtfA and GtfB. Part of the accessory SecA2/SecY2 protein translocation apparatus.</text>
</comment>
<dbReference type="GO" id="GO:0031647">
    <property type="term" value="P:regulation of protein stability"/>
    <property type="evidence" value="ECO:0007669"/>
    <property type="project" value="UniProtKB-UniRule"/>
</dbReference>
<comment type="similarity">
    <text evidence="4">Belongs to the GtfB family.</text>
</comment>
<gene>
    <name evidence="4" type="primary">gtfB</name>
    <name evidence="6" type="ORF">BVE84_03755</name>
    <name evidence="5" type="ORF">BVE86_03175</name>
</gene>
<dbReference type="GO" id="GO:0005886">
    <property type="term" value="C:plasma membrane"/>
    <property type="evidence" value="ECO:0007669"/>
    <property type="project" value="UniProtKB-SubCell"/>
</dbReference>
<comment type="function">
    <text evidence="4">Required for polymorphic O-glycosylation of the serine-rich repeat protein in this bacteria. A stabilizing protein that is part of the accessory SecA2/SecY2 system specifically required to export serine-rich repeat cell wall proteins usually encoded upstream in the same operon. The GtfA-GtfB complex adds GlcNAc from UDP-GlcNAc to the substrate protein, attaching the first sugar residue. Stabilizes the glycosylation activity of GtfA. Has no N-acetylglucosaminyl transferase activity on its own.</text>
</comment>
<dbReference type="Proteomes" id="UP000188600">
    <property type="component" value="Unassembled WGS sequence"/>
</dbReference>
<evidence type="ECO:0000256" key="2">
    <source>
        <dbReference type="ARBA" id="ARBA00022475"/>
    </source>
</evidence>
<keyword evidence="3 4" id="KW-0472">Membrane</keyword>